<dbReference type="Pfam" id="PF03399">
    <property type="entry name" value="SAC3_GANP"/>
    <property type="match status" value="1"/>
</dbReference>
<protein>
    <submittedName>
        <fullName evidence="2">SAC3/GANP domain-containing protein</fullName>
    </submittedName>
</protein>
<dbReference type="EMBL" id="MCGT01000031">
    <property type="protein sequence ID" value="ORX48065.1"/>
    <property type="molecule type" value="Genomic_DNA"/>
</dbReference>
<dbReference type="InterPro" id="IPR045107">
    <property type="entry name" value="SAC3/GANP/THP3"/>
</dbReference>
<dbReference type="Proteomes" id="UP000242146">
    <property type="component" value="Unassembled WGS sequence"/>
</dbReference>
<feature type="non-terminal residue" evidence="2">
    <location>
        <position position="1"/>
    </location>
</feature>
<evidence type="ECO:0000313" key="3">
    <source>
        <dbReference type="Proteomes" id="UP000242146"/>
    </source>
</evidence>
<sequence>IVGTNQTLLKEYLRLTSAPKPANVRPLEVLQRTMILLRQKWQDEHDYNFLCTQLKSVRQDLTVQLIKNSFTVDVYEFHARIALEKSDIGEFNQCQTQLKSLYQLGIEGSEMEFIAYRILYFLMAKNHSDIMLLMKKLTVDQRNNPFIAHALQVRSELSLGNYGRFFQLVASAPNNGRYILNQFLARERNMALAAICKAYGPTRLPMNFIQSQLGFASLAAAIEFTSKEINMELSDPANYPTCKVAHLKVMEKMRKLGKVDIKGQI</sequence>
<dbReference type="AlphaFoldDB" id="A0A1X2G8Z7"/>
<keyword evidence="3" id="KW-1185">Reference proteome</keyword>
<proteinExistence type="predicted"/>
<organism evidence="2 3">
    <name type="scientific">Hesseltinella vesiculosa</name>
    <dbReference type="NCBI Taxonomy" id="101127"/>
    <lineage>
        <taxon>Eukaryota</taxon>
        <taxon>Fungi</taxon>
        <taxon>Fungi incertae sedis</taxon>
        <taxon>Mucoromycota</taxon>
        <taxon>Mucoromycotina</taxon>
        <taxon>Mucoromycetes</taxon>
        <taxon>Mucorales</taxon>
        <taxon>Cunninghamellaceae</taxon>
        <taxon>Hesseltinella</taxon>
    </lineage>
</organism>
<dbReference type="Gene3D" id="1.25.40.990">
    <property type="match status" value="1"/>
</dbReference>
<dbReference type="GO" id="GO:0005634">
    <property type="term" value="C:nucleus"/>
    <property type="evidence" value="ECO:0007669"/>
    <property type="project" value="TreeGrafter"/>
</dbReference>
<dbReference type="PANTHER" id="PTHR12436:SF4">
    <property type="entry name" value="LEUKOCYTE RECEPTOR CLUSTER MEMBER 8"/>
    <property type="match status" value="1"/>
</dbReference>
<dbReference type="InterPro" id="IPR000717">
    <property type="entry name" value="PCI_dom"/>
</dbReference>
<accession>A0A1X2G8Z7</accession>
<evidence type="ECO:0000313" key="2">
    <source>
        <dbReference type="EMBL" id="ORX48065.1"/>
    </source>
</evidence>
<dbReference type="PROSITE" id="PS50250">
    <property type="entry name" value="PCI"/>
    <property type="match status" value="1"/>
</dbReference>
<dbReference type="OrthoDB" id="199574at2759"/>
<dbReference type="InterPro" id="IPR005062">
    <property type="entry name" value="SAC3/GANP/THP3_conserved"/>
</dbReference>
<dbReference type="PANTHER" id="PTHR12436">
    <property type="entry name" value="80 KDA MCM3-ASSOCIATED PROTEIN"/>
    <property type="match status" value="1"/>
</dbReference>
<comment type="caution">
    <text evidence="2">The sequence shown here is derived from an EMBL/GenBank/DDBJ whole genome shotgun (WGS) entry which is preliminary data.</text>
</comment>
<dbReference type="STRING" id="101127.A0A1X2G8Z7"/>
<feature type="domain" description="PCI" evidence="1">
    <location>
        <begin position="87"/>
        <end position="255"/>
    </location>
</feature>
<evidence type="ECO:0000259" key="1">
    <source>
        <dbReference type="PROSITE" id="PS50250"/>
    </source>
</evidence>
<gene>
    <name evidence="2" type="ORF">DM01DRAFT_1292384</name>
</gene>
<name>A0A1X2G8Z7_9FUNG</name>
<reference evidence="2 3" key="1">
    <citation type="submission" date="2016-07" db="EMBL/GenBank/DDBJ databases">
        <title>Pervasive Adenine N6-methylation of Active Genes in Fungi.</title>
        <authorList>
            <consortium name="DOE Joint Genome Institute"/>
            <person name="Mondo S.J."/>
            <person name="Dannebaum R.O."/>
            <person name="Kuo R.C."/>
            <person name="Labutti K."/>
            <person name="Haridas S."/>
            <person name="Kuo A."/>
            <person name="Salamov A."/>
            <person name="Ahrendt S.R."/>
            <person name="Lipzen A."/>
            <person name="Sullivan W."/>
            <person name="Andreopoulos W.B."/>
            <person name="Clum A."/>
            <person name="Lindquist E."/>
            <person name="Daum C."/>
            <person name="Ramamoorthy G.K."/>
            <person name="Gryganskyi A."/>
            <person name="Culley D."/>
            <person name="Magnuson J.K."/>
            <person name="James T.Y."/>
            <person name="O'Malley M.A."/>
            <person name="Stajich J.E."/>
            <person name="Spatafora J.W."/>
            <person name="Visel A."/>
            <person name="Grigoriev I.V."/>
        </authorList>
    </citation>
    <scope>NUCLEOTIDE SEQUENCE [LARGE SCALE GENOMIC DNA]</scope>
    <source>
        <strain evidence="2 3">NRRL 3301</strain>
    </source>
</reference>